<evidence type="ECO:0000313" key="7">
    <source>
        <dbReference type="EMBL" id="HIV14209.1"/>
    </source>
</evidence>
<dbReference type="InterPro" id="IPR032466">
    <property type="entry name" value="Metal_Hydrolase"/>
</dbReference>
<reference evidence="7" key="1">
    <citation type="submission" date="2020-10" db="EMBL/GenBank/DDBJ databases">
        <authorList>
            <person name="Gilroy R."/>
        </authorList>
    </citation>
    <scope>NUCLEOTIDE SEQUENCE</scope>
    <source>
        <strain evidence="7">ChiBcec2-4451</strain>
    </source>
</reference>
<dbReference type="AlphaFoldDB" id="A0A9D1NWD6"/>
<name>A0A9D1NWD6_9FIRM</name>
<reference evidence="7" key="2">
    <citation type="journal article" date="2021" name="PeerJ">
        <title>Extensive microbial diversity within the chicken gut microbiome revealed by metagenomics and culture.</title>
        <authorList>
            <person name="Gilroy R."/>
            <person name="Ravi A."/>
            <person name="Getino M."/>
            <person name="Pursley I."/>
            <person name="Horton D.L."/>
            <person name="Alikhan N.F."/>
            <person name="Baker D."/>
            <person name="Gharbi K."/>
            <person name="Hall N."/>
            <person name="Watson M."/>
            <person name="Adriaenssens E.M."/>
            <person name="Foster-Nyarko E."/>
            <person name="Jarju S."/>
            <person name="Secka A."/>
            <person name="Antonio M."/>
            <person name="Oren A."/>
            <person name="Chaudhuri R.R."/>
            <person name="La Ragione R."/>
            <person name="Hildebrand F."/>
            <person name="Pallen M.J."/>
        </authorList>
    </citation>
    <scope>NUCLEOTIDE SEQUENCE</scope>
    <source>
        <strain evidence="7">ChiBcec2-4451</strain>
    </source>
</reference>
<dbReference type="InterPro" id="IPR001365">
    <property type="entry name" value="A_deaminase_dom"/>
</dbReference>
<gene>
    <name evidence="7" type="ORF">IAA63_13885</name>
</gene>
<comment type="cofactor">
    <cofactor evidence="1">
        <name>Zn(2+)</name>
        <dbReference type="ChEBI" id="CHEBI:29105"/>
    </cofactor>
</comment>
<dbReference type="Proteomes" id="UP000886723">
    <property type="component" value="Unassembled WGS sequence"/>
</dbReference>
<dbReference type="Pfam" id="PF00962">
    <property type="entry name" value="A_deaminase"/>
    <property type="match status" value="1"/>
</dbReference>
<evidence type="ECO:0000313" key="8">
    <source>
        <dbReference type="Proteomes" id="UP000886723"/>
    </source>
</evidence>
<dbReference type="GO" id="GO:0000034">
    <property type="term" value="F:adenine deaminase activity"/>
    <property type="evidence" value="ECO:0007669"/>
    <property type="project" value="TreeGrafter"/>
</dbReference>
<dbReference type="GO" id="GO:0046872">
    <property type="term" value="F:metal ion binding"/>
    <property type="evidence" value="ECO:0007669"/>
    <property type="project" value="UniProtKB-KW"/>
</dbReference>
<dbReference type="GO" id="GO:0005829">
    <property type="term" value="C:cytosol"/>
    <property type="evidence" value="ECO:0007669"/>
    <property type="project" value="TreeGrafter"/>
</dbReference>
<sequence length="320" mass="36775">MDFVEALKNENITEIRKSPKSDLHNHFVLGGNRQFIFNKTGYYIEPLVHPITSMKEMDEWSTKYIGSRFNSSQQRKLLIEATFVQAKYDGVKVLEIGEDVWGLKTFFNNDIEELVDSFEEIHERIAPEIEMRLQIGLSRHCEISYLEDCLSHFWGHKQFYSIDLYGDEKAQPIENFIPIYEKAKEEGLRLKAHVGEWGSADDVMQAINKLHLDEVQHGIAAAQSKEAMDFLKEKKIRLNITPSSNVLLGRVASIKEHPISILFRNGIDVTINSDDVLIFDSDVSKEYLRLYQSGCLSAKELNEIRLIGIQTPSQILNEIP</sequence>
<keyword evidence="3" id="KW-0479">Metal-binding</keyword>
<dbReference type="Gene3D" id="3.20.20.140">
    <property type="entry name" value="Metal-dependent hydrolases"/>
    <property type="match status" value="1"/>
</dbReference>
<evidence type="ECO:0000259" key="6">
    <source>
        <dbReference type="Pfam" id="PF00962"/>
    </source>
</evidence>
<evidence type="ECO:0000256" key="5">
    <source>
        <dbReference type="ARBA" id="ARBA00022833"/>
    </source>
</evidence>
<comment type="similarity">
    <text evidence="2">Belongs to the metallo-dependent hydrolases superfamily. Adenosine and AMP deaminases family.</text>
</comment>
<comment type="caution">
    <text evidence="7">The sequence shown here is derived from an EMBL/GenBank/DDBJ whole genome shotgun (WGS) entry which is preliminary data.</text>
</comment>
<evidence type="ECO:0000256" key="1">
    <source>
        <dbReference type="ARBA" id="ARBA00001947"/>
    </source>
</evidence>
<dbReference type="PANTHER" id="PTHR43114:SF6">
    <property type="entry name" value="ADENINE DEAMINASE"/>
    <property type="match status" value="1"/>
</dbReference>
<dbReference type="SUPFAM" id="SSF51556">
    <property type="entry name" value="Metallo-dependent hydrolases"/>
    <property type="match status" value="1"/>
</dbReference>
<protein>
    <submittedName>
        <fullName evidence="7">Adenosine deaminase</fullName>
    </submittedName>
</protein>
<dbReference type="GO" id="GO:0006146">
    <property type="term" value="P:adenine catabolic process"/>
    <property type="evidence" value="ECO:0007669"/>
    <property type="project" value="TreeGrafter"/>
</dbReference>
<keyword evidence="4" id="KW-0378">Hydrolase</keyword>
<proteinExistence type="inferred from homology"/>
<feature type="domain" description="Adenosine deaminase" evidence="6">
    <location>
        <begin position="129"/>
        <end position="309"/>
    </location>
</feature>
<dbReference type="GO" id="GO:0043103">
    <property type="term" value="P:hypoxanthine salvage"/>
    <property type="evidence" value="ECO:0007669"/>
    <property type="project" value="TreeGrafter"/>
</dbReference>
<dbReference type="EMBL" id="DVON01000292">
    <property type="protein sequence ID" value="HIV14209.1"/>
    <property type="molecule type" value="Genomic_DNA"/>
</dbReference>
<accession>A0A9D1NWD6</accession>
<evidence type="ECO:0000256" key="2">
    <source>
        <dbReference type="ARBA" id="ARBA00006676"/>
    </source>
</evidence>
<organism evidence="7 8">
    <name type="scientific">Candidatus Pullilachnospira stercoravium</name>
    <dbReference type="NCBI Taxonomy" id="2840913"/>
    <lineage>
        <taxon>Bacteria</taxon>
        <taxon>Bacillati</taxon>
        <taxon>Bacillota</taxon>
        <taxon>Clostridia</taxon>
        <taxon>Lachnospirales</taxon>
        <taxon>Lachnospiraceae</taxon>
        <taxon>Lachnospiraceae incertae sedis</taxon>
        <taxon>Candidatus Pullilachnospira</taxon>
    </lineage>
</organism>
<evidence type="ECO:0000256" key="4">
    <source>
        <dbReference type="ARBA" id="ARBA00022801"/>
    </source>
</evidence>
<dbReference type="InterPro" id="IPR006330">
    <property type="entry name" value="Ado/ade_deaminase"/>
</dbReference>
<keyword evidence="5" id="KW-0862">Zinc</keyword>
<evidence type="ECO:0000256" key="3">
    <source>
        <dbReference type="ARBA" id="ARBA00022723"/>
    </source>
</evidence>
<dbReference type="PANTHER" id="PTHR43114">
    <property type="entry name" value="ADENINE DEAMINASE"/>
    <property type="match status" value="1"/>
</dbReference>